<protein>
    <submittedName>
        <fullName evidence="1">Mannose-6-phosphate isomerase</fullName>
    </submittedName>
</protein>
<proteinExistence type="predicted"/>
<evidence type="ECO:0000313" key="2">
    <source>
        <dbReference type="Proteomes" id="UP000255389"/>
    </source>
</evidence>
<organism evidence="1 2">
    <name type="scientific">Mycolicibacterium fortuitum</name>
    <name type="common">Mycobacterium fortuitum</name>
    <dbReference type="NCBI Taxonomy" id="1766"/>
    <lineage>
        <taxon>Bacteria</taxon>
        <taxon>Bacillati</taxon>
        <taxon>Actinomycetota</taxon>
        <taxon>Actinomycetes</taxon>
        <taxon>Mycobacteriales</taxon>
        <taxon>Mycobacteriaceae</taxon>
        <taxon>Mycolicibacterium</taxon>
    </lineage>
</organism>
<dbReference type="Proteomes" id="UP000255389">
    <property type="component" value="Unassembled WGS sequence"/>
</dbReference>
<dbReference type="GO" id="GO:0016853">
    <property type="term" value="F:isomerase activity"/>
    <property type="evidence" value="ECO:0007669"/>
    <property type="project" value="UniProtKB-KW"/>
</dbReference>
<evidence type="ECO:0000313" key="1">
    <source>
        <dbReference type="EMBL" id="STZ89150.1"/>
    </source>
</evidence>
<dbReference type="AlphaFoldDB" id="A0A378UYR2"/>
<gene>
    <name evidence="1" type="ORF">NCTC1542_03938</name>
</gene>
<dbReference type="EMBL" id="UGQY01000003">
    <property type="protein sequence ID" value="STZ89150.1"/>
    <property type="molecule type" value="Genomic_DNA"/>
</dbReference>
<reference evidence="1 2" key="1">
    <citation type="submission" date="2018-06" db="EMBL/GenBank/DDBJ databases">
        <authorList>
            <consortium name="Pathogen Informatics"/>
            <person name="Doyle S."/>
        </authorList>
    </citation>
    <scope>NUCLEOTIDE SEQUENCE [LARGE SCALE GENOMIC DNA]</scope>
    <source>
        <strain evidence="1 2">NCTC1542</strain>
    </source>
</reference>
<name>A0A378UYR2_MYCFO</name>
<sequence>MLFAPGAPREAYFEGFAQLADLTDEERAEWFVKNDNFFI</sequence>
<keyword evidence="1" id="KW-0413">Isomerase</keyword>
<accession>A0A378UYR2</accession>